<sequence>MQFDAALAAREAFQRSQMQLGPDWLTAVDLEDRFSSSAGASAREAYEHLLLLAAAHPNADAFHAFCIYITWQQVTEETIPRHFRTGLELCESYLGSPEGKDPRDIDYVTELLESFRAGLGLTEEDDIAVEYRRDTPKGGD</sequence>
<dbReference type="AlphaFoldDB" id="A0A1W1I835"/>
<evidence type="ECO:0000313" key="1">
    <source>
        <dbReference type="EMBL" id="SLM49164.1"/>
    </source>
</evidence>
<proteinExistence type="predicted"/>
<evidence type="ECO:0000313" key="2">
    <source>
        <dbReference type="Proteomes" id="UP000192042"/>
    </source>
</evidence>
<accession>A0A1W1I835</accession>
<reference evidence="1 2" key="1">
    <citation type="submission" date="2017-03" db="EMBL/GenBank/DDBJ databases">
        <authorList>
            <person name="Afonso C.L."/>
            <person name="Miller P.J."/>
            <person name="Scott M.A."/>
            <person name="Spackman E."/>
            <person name="Goraichik I."/>
            <person name="Dimitrov K.M."/>
            <person name="Suarez D.L."/>
            <person name="Swayne D.E."/>
        </authorList>
    </citation>
    <scope>NUCLEOTIDE SEQUENCE [LARGE SCALE GENOMIC DNA]</scope>
    <source>
        <strain evidence="1">Genome sequencing of Nitrospira japonica strain NJ11</strain>
    </source>
</reference>
<protein>
    <submittedName>
        <fullName evidence="1">Uncharacterized protein</fullName>
    </submittedName>
</protein>
<gene>
    <name evidence="1" type="ORF">NSJP_2997</name>
</gene>
<dbReference type="STRING" id="1325564.NSJP_2997"/>
<organism evidence="1 2">
    <name type="scientific">Nitrospira japonica</name>
    <dbReference type="NCBI Taxonomy" id="1325564"/>
    <lineage>
        <taxon>Bacteria</taxon>
        <taxon>Pseudomonadati</taxon>
        <taxon>Nitrospirota</taxon>
        <taxon>Nitrospiria</taxon>
        <taxon>Nitrospirales</taxon>
        <taxon>Nitrospiraceae</taxon>
        <taxon>Nitrospira</taxon>
    </lineage>
</organism>
<name>A0A1W1I835_9BACT</name>
<dbReference type="KEGG" id="nja:NSJP_2997"/>
<dbReference type="Proteomes" id="UP000192042">
    <property type="component" value="Chromosome I"/>
</dbReference>
<dbReference type="EMBL" id="LT828648">
    <property type="protein sequence ID" value="SLM49164.1"/>
    <property type="molecule type" value="Genomic_DNA"/>
</dbReference>
<keyword evidence="2" id="KW-1185">Reference proteome</keyword>